<evidence type="ECO:0000256" key="3">
    <source>
        <dbReference type="SAM" id="MobiDB-lite"/>
    </source>
</evidence>
<dbReference type="InterPro" id="IPR003591">
    <property type="entry name" value="Leu-rich_rpt_typical-subtyp"/>
</dbReference>
<dbReference type="Pfam" id="PF13855">
    <property type="entry name" value="LRR_8"/>
    <property type="match status" value="1"/>
</dbReference>
<evidence type="ECO:0000313" key="5">
    <source>
        <dbReference type="Proteomes" id="UP000594262"/>
    </source>
</evidence>
<organism evidence="4 5">
    <name type="scientific">Clytia hemisphaerica</name>
    <dbReference type="NCBI Taxonomy" id="252671"/>
    <lineage>
        <taxon>Eukaryota</taxon>
        <taxon>Metazoa</taxon>
        <taxon>Cnidaria</taxon>
        <taxon>Hydrozoa</taxon>
        <taxon>Hydroidolina</taxon>
        <taxon>Leptothecata</taxon>
        <taxon>Obeliida</taxon>
        <taxon>Clytiidae</taxon>
        <taxon>Clytia</taxon>
    </lineage>
</organism>
<reference evidence="4" key="1">
    <citation type="submission" date="2021-01" db="UniProtKB">
        <authorList>
            <consortium name="EnsemblMetazoa"/>
        </authorList>
    </citation>
    <scope>IDENTIFICATION</scope>
</reference>
<keyword evidence="2" id="KW-0677">Repeat</keyword>
<dbReference type="EnsemblMetazoa" id="CLYHEMT004273.1">
    <property type="protein sequence ID" value="CLYHEMP004273.1"/>
    <property type="gene ID" value="CLYHEMG004273"/>
</dbReference>
<dbReference type="Proteomes" id="UP000594262">
    <property type="component" value="Unplaced"/>
</dbReference>
<dbReference type="PANTHER" id="PTHR45752">
    <property type="entry name" value="LEUCINE-RICH REPEAT-CONTAINING"/>
    <property type="match status" value="1"/>
</dbReference>
<dbReference type="GeneID" id="136817498"/>
<protein>
    <recommendedName>
        <fullName evidence="6">Leucine rich repeat containing protein</fullName>
    </recommendedName>
</protein>
<name>A0A7M5UTI2_9CNID</name>
<dbReference type="RefSeq" id="XP_066929921.1">
    <property type="nucleotide sequence ID" value="XM_067073820.1"/>
</dbReference>
<evidence type="ECO:0000256" key="2">
    <source>
        <dbReference type="ARBA" id="ARBA00022737"/>
    </source>
</evidence>
<dbReference type="Gene3D" id="3.80.10.10">
    <property type="entry name" value="Ribonuclease Inhibitor"/>
    <property type="match status" value="1"/>
</dbReference>
<keyword evidence="5" id="KW-1185">Reference proteome</keyword>
<evidence type="ECO:0000313" key="4">
    <source>
        <dbReference type="EnsemblMetazoa" id="CLYHEMP004273.1"/>
    </source>
</evidence>
<dbReference type="OrthoDB" id="660555at2759"/>
<evidence type="ECO:0008006" key="6">
    <source>
        <dbReference type="Google" id="ProtNLM"/>
    </source>
</evidence>
<accession>A0A7M5UTI2</accession>
<proteinExistence type="predicted"/>
<dbReference type="InterPro" id="IPR001611">
    <property type="entry name" value="Leu-rich_rpt"/>
</dbReference>
<dbReference type="SMART" id="SM00369">
    <property type="entry name" value="LRR_TYP"/>
    <property type="match status" value="4"/>
</dbReference>
<dbReference type="PANTHER" id="PTHR45752:SF21">
    <property type="entry name" value="LEUCINE-RICH REPEAT-CONTAINING PROTEIN 63"/>
    <property type="match status" value="1"/>
</dbReference>
<feature type="region of interest" description="Disordered" evidence="3">
    <location>
        <begin position="1"/>
        <end position="36"/>
    </location>
</feature>
<dbReference type="InterPro" id="IPR032675">
    <property type="entry name" value="LRR_dom_sf"/>
</dbReference>
<sequence length="582" mass="67356">MNNTLLRRPLPSKEKNHPRKHEKLPKVNRDSYNNNYIHDKNPQNFDIFEDGDKNLLKPLGPEPFYPKYSPNTQWNFKLNHIQNPKPQPEVVYPDFSYPVVENIPYSYKSIGWIGHSCSKYTSVETYGSVDKEGGLKTTVPQEGINIIDIDHESIIPTAERRPWRNVLLEIEDENMRREIREAQLAESTKTLSPDPDEIDEFCSQEDLSFNPSASMSMNLKRSSRKKIIPLSKIVELHKVLHQFSTERKGSYNRNVPENLAKETLMECAANAKTSEQWNNVYERMREDVIQDLISKEQRRHSIDCNTDDGILLREEYQTGEKHTKLNLKAHSLDQLPNIGMDLLSSLTWINLSFNDFLTIPPSMLMLKNVIYLNMRNNPLVTLPDDISNLKKLKCFIVSFCCLQDVNPRLFQLHELEILDLSHNELQWLDDECQNLQSLRELSIEGNFIRALPKGFLKLNLTYFQCSSNFLHKAFWRETCPSLIQTLEEMCVNVLLSNGIEKETSLEGLIRKPLQSLRCDYCNSRIPLGGLYTIKPVAEIFGAKNMPILFYLCSTTCRKQLLVSTHIPRFDEDGAALENFPMD</sequence>
<dbReference type="AlphaFoldDB" id="A0A7M5UTI2"/>
<keyword evidence="1" id="KW-0433">Leucine-rich repeat</keyword>
<dbReference type="InterPro" id="IPR050715">
    <property type="entry name" value="LRR-SigEffector_domain"/>
</dbReference>
<dbReference type="SUPFAM" id="SSF52058">
    <property type="entry name" value="L domain-like"/>
    <property type="match status" value="1"/>
</dbReference>
<evidence type="ECO:0000256" key="1">
    <source>
        <dbReference type="ARBA" id="ARBA00022614"/>
    </source>
</evidence>